<evidence type="ECO:0000256" key="3">
    <source>
        <dbReference type="ARBA" id="ARBA00022490"/>
    </source>
</evidence>
<feature type="region of interest" description="Disordered" evidence="6">
    <location>
        <begin position="37"/>
        <end position="61"/>
    </location>
</feature>
<evidence type="ECO:0000256" key="4">
    <source>
        <dbReference type="ARBA" id="ARBA00023069"/>
    </source>
</evidence>
<dbReference type="Pfam" id="PF15780">
    <property type="entry name" value="ASH"/>
    <property type="match status" value="1"/>
</dbReference>
<feature type="domain" description="HYDIN/VesB/CFA65-like Ig-like" evidence="10">
    <location>
        <begin position="643"/>
        <end position="734"/>
    </location>
</feature>
<evidence type="ECO:0000313" key="11">
    <source>
        <dbReference type="EMBL" id="PEN14353.1"/>
    </source>
</evidence>
<feature type="domain" description="HYDIN/VesB/CFA65-like Ig-like" evidence="10">
    <location>
        <begin position="744"/>
        <end position="840"/>
    </location>
</feature>
<protein>
    <recommendedName>
        <fullName evidence="13">Abnormal spindle-like microcephaly-associated protein ASH domain-containing protein</fullName>
    </recommendedName>
</protein>
<keyword evidence="5" id="KW-0966">Cell projection</keyword>
<evidence type="ECO:0000313" key="12">
    <source>
        <dbReference type="Proteomes" id="UP000220102"/>
    </source>
</evidence>
<dbReference type="NCBIfam" id="NF012200">
    <property type="entry name" value="choice_anch_D"/>
    <property type="match status" value="11"/>
</dbReference>
<evidence type="ECO:0000256" key="6">
    <source>
        <dbReference type="SAM" id="MobiDB-lite"/>
    </source>
</evidence>
<organism evidence="11 12">
    <name type="scientific">Longibacter salinarum</name>
    <dbReference type="NCBI Taxonomy" id="1850348"/>
    <lineage>
        <taxon>Bacteria</taxon>
        <taxon>Pseudomonadati</taxon>
        <taxon>Rhodothermota</taxon>
        <taxon>Rhodothermia</taxon>
        <taxon>Rhodothermales</taxon>
        <taxon>Salisaetaceae</taxon>
        <taxon>Longibacter</taxon>
    </lineage>
</organism>
<name>A0A2A8D0M5_9BACT</name>
<dbReference type="SUPFAM" id="SSF50969">
    <property type="entry name" value="YVTN repeat-like/Quinoprotein amine dehydrogenase"/>
    <property type="match status" value="1"/>
</dbReference>
<comment type="subcellular location">
    <subcellularLocation>
        <location evidence="1">Cell projection</location>
        <location evidence="1">Cilium</location>
    </subcellularLocation>
    <subcellularLocation>
        <location evidence="2">Cytoplasm</location>
    </subcellularLocation>
</comment>
<dbReference type="Gene3D" id="2.60.40.4070">
    <property type="match status" value="1"/>
</dbReference>
<dbReference type="InterPro" id="IPR053879">
    <property type="entry name" value="HYDIN_VesB_CFA65-like_Ig"/>
</dbReference>
<keyword evidence="3" id="KW-0963">Cytoplasm</keyword>
<feature type="domain" description="HYDIN/VesB/CFA65-like Ig-like" evidence="10">
    <location>
        <begin position="1512"/>
        <end position="1596"/>
    </location>
</feature>
<dbReference type="InterPro" id="IPR013783">
    <property type="entry name" value="Ig-like_fold"/>
</dbReference>
<feature type="compositionally biased region" description="Low complexity" evidence="6">
    <location>
        <begin position="2002"/>
        <end position="2014"/>
    </location>
</feature>
<gene>
    <name evidence="11" type="ORF">CRI94_04780</name>
</gene>
<accession>A0A2A8D0M5</accession>
<feature type="compositionally biased region" description="Polar residues" evidence="6">
    <location>
        <begin position="48"/>
        <end position="61"/>
    </location>
</feature>
<sequence length="2270" mass="235748">MKQYATHSPRPPTAARWSAVLWALCLLVLASSMGSSPARAQLDPGPWVTSQADNRRTSQSNALQDVPALTEPTNPVYSPVATDSNGNLYFLTYDGTTMRLRSHAPDGTTRWEIDVTDTTDNTAPQLRASPIISETGHVYFVAPSSNSDSFASLFRVPLDGGIPETVVDDGTPLSGTPTIGNDGVIYVPRFDGSVLFVQESDVSVIAGVETDGTRVTAPVIASDGRIVVGTQNGGVIAMSPGGDVGESMANVEGDFLLPPAMSDTGVLYLITAADPDNDLVGSSPELVAIDINSSEEDGLRWQRTITSGKAKGLTVGPEGDVYLSTTSSDPAGVSTVHRFSSEGEEIWARNIDADVSAPSFRDADPSVYLTSNDSGTYRVEILAGGSGESLPSIPLPAASTPNLPPTIAGNGDVAVPAQDGLVLSGSMRPSVSPQSLSLGTILVDDLASSSVTISQPNGASTLTVTDVNVLGTGAEKYSVGGASTLISEGIPAGDNYSLDLGFSSSTAGTFDATLVISTGLYGQLEVPLTGQAVQSGLSGQPSPLVFGNVQFGTSRTKTVDISSSDSDVTISSATVLNDTENEFSAQGLAGVTINSGSTEPVDVTFSPAVSGMRSATLRVETDGGLTLDVPLEGTGLDASIAASPNPADFGSLETGTSVTQTVTLSNSGSDDLSISGIGISSSGSTDFSVTGGGDQTTLSANGSIAVDVTFQPSVSGTRTSELVVNTTEGLESRVDLTGVGVAPELLISPDPLAFGQIEDDATLTKTFTIENPKSVDVEVTDISVDNSNFQIASPTSFTVAGNAPETVDVTFDPATTGTVTGTLTVNTDAGFDRTLTLEGEAQDFGISASPRPVEFAGTQRSTTDQILVTVSNTGTVDINGISRSIANNGDGEFSIDDTETTLGTSLAAGTSEEIAVEYTPDNIETNSGTLTIQYDDLSGSTSGLVVDLSGAGIDSQSNDTLTFDRSTSFSDTAPGDRSSTETITISNDTGSNQDVTEIALGGVTPNQFEIVEIRDETGTTYPVNGTSFTNGGTALDLSGDSSANELFVDVTYAPSAAGDHSAQLAVYVTNNLNNSTTVRGTAISPTLTASPDPVDLGAVSTGTTTTTTVTLSNSTTVDYTISSISISEPNGTTGFALDTSTPLPTGVPGNSSVAVDIVHSSSIVGTEGAVLEVASPNGGLQVPIGASVENYGLAFTQSQVTYASVPVDSSTSEVVTLENNGSAAVDYTISDITSNDGADFSITSGQTSGTIAAGDTRTVTVTFTPSASGTRTSDLTVEGSVNGSVVASASVPLEGSGLFYASNLTTSVVDFGQVQLGTRSAVRTVSIENTGSAVLSILGLSLPSGSPFSITSGRSTLSLASGEVLEISLDYGPTAAELQTAALDVLTLTGTIRIDLQGRGIKELSPTESELTFPPRLETETPDTLNAVVTNENDVSSEITSLSLSGTDASAFVVAEPSTLPTLSPGASTSIPVVLDATVPGIFSASLDITATTGAVSIALSGEVLPAPAISPANLDFGQVFVDTSDTLSVTVENTGSQQISITENTALAAGTADMVIDTPLPVTVPAGQTETLVVIYNPNDPVGQIQDTLAVETTRDLDSDGALPYTTQQTVPISANAVMPPNLTVDPGTYLDFGAVIPGQTTRTLPIRFINTGGATLTISSAGFESPDGTFTLSKDIVGTIAPSDTLSFTMTADPSTFGETQRVFQVASDGGSPAFDVRLRAVDIDLQVADTRFNEPTNVVATLPTFTTLLDSSLYVRAGGDVQYEAIPLTRQTETEWTAQIPSRFSTLRGLDYFLLIEDETDQITLPEATVAQSKASPVHAQVAFEEITAPIELPAGAHRMISIPAQLNSSDATEIFGDDYGAFDPRVWRLLRYDPEISDYREAQGIRSVETGQGLWLATREGTPFTVGSGVSTDASQPVTMQVLPGWNQIATPFGFPIAWSDVENTGALQAPVIYSGSQYDYTGSVLRPWDGAWVFNPTSQAVTISIPPRAANAKRDQPPALAAKTAARAPARPEDGYTMQLQARVRSNGETLRDDINYLGIRKGAATGADSLDFAEAPPIGDHVRVSVREKNRLLAGSYRPLDAEGQAWDVDVTAFTKETRSGGQEQVTLNLLEHGARPEGFDLFVFDLEREIPLPVTDGSVSVPVSRTSPTRLRVVAGTKSFARSNNDEIALEQIDTALDKTYPNPFTDAATIDFQLEKPMHVRMEVYDLLGRRVAVLVDGQKSAGPHTITWRAQGGGSRLASGVYFLRMRAGDFTATRKMTLIR</sequence>
<dbReference type="Gene3D" id="2.60.40.10">
    <property type="entry name" value="Immunoglobulins"/>
    <property type="match status" value="9"/>
</dbReference>
<evidence type="ECO:0000256" key="2">
    <source>
        <dbReference type="ARBA" id="ARBA00004496"/>
    </source>
</evidence>
<dbReference type="Proteomes" id="UP000220102">
    <property type="component" value="Unassembled WGS sequence"/>
</dbReference>
<evidence type="ECO:0000256" key="1">
    <source>
        <dbReference type="ARBA" id="ARBA00004138"/>
    </source>
</evidence>
<feature type="domain" description="Abnormal spindle-like microcephaly-associated protein ASH" evidence="8">
    <location>
        <begin position="1197"/>
        <end position="1280"/>
    </location>
</feature>
<dbReference type="Gene3D" id="2.40.128.630">
    <property type="match status" value="1"/>
</dbReference>
<dbReference type="InterPro" id="IPR026444">
    <property type="entry name" value="Secre_tail"/>
</dbReference>
<dbReference type="InterPro" id="IPR018391">
    <property type="entry name" value="PQQ_b-propeller_rpt"/>
</dbReference>
<evidence type="ECO:0000259" key="10">
    <source>
        <dbReference type="Pfam" id="PF22544"/>
    </source>
</evidence>
<dbReference type="NCBIfam" id="TIGR04183">
    <property type="entry name" value="Por_Secre_tail"/>
    <property type="match status" value="1"/>
</dbReference>
<dbReference type="Pfam" id="PF18962">
    <property type="entry name" value="Por_Secre_tail"/>
    <property type="match status" value="1"/>
</dbReference>
<dbReference type="InterPro" id="IPR011044">
    <property type="entry name" value="Quino_amine_DH_bsu"/>
</dbReference>
<feature type="chain" id="PRO_5012766667" description="Abnormal spindle-like microcephaly-associated protein ASH domain-containing protein" evidence="7">
    <location>
        <begin position="41"/>
        <end position="2270"/>
    </location>
</feature>
<dbReference type="OrthoDB" id="8901262at2"/>
<dbReference type="RefSeq" id="WP_098074535.1">
    <property type="nucleotide sequence ID" value="NZ_PDEQ01000002.1"/>
</dbReference>
<evidence type="ECO:0000256" key="5">
    <source>
        <dbReference type="ARBA" id="ARBA00023273"/>
    </source>
</evidence>
<evidence type="ECO:0008006" key="13">
    <source>
        <dbReference type="Google" id="ProtNLM"/>
    </source>
</evidence>
<comment type="caution">
    <text evidence="11">The sequence shown here is derived from an EMBL/GenBank/DDBJ whole genome shotgun (WGS) entry which is preliminary data.</text>
</comment>
<evidence type="ECO:0000259" key="8">
    <source>
        <dbReference type="Pfam" id="PF15780"/>
    </source>
</evidence>
<feature type="domain" description="Secretion system C-terminal sorting" evidence="9">
    <location>
        <begin position="2188"/>
        <end position="2266"/>
    </location>
</feature>
<dbReference type="SMART" id="SM00564">
    <property type="entry name" value="PQQ"/>
    <property type="match status" value="4"/>
</dbReference>
<feature type="signal peptide" evidence="7">
    <location>
        <begin position="1"/>
        <end position="40"/>
    </location>
</feature>
<dbReference type="GO" id="GO:0005737">
    <property type="term" value="C:cytoplasm"/>
    <property type="evidence" value="ECO:0007669"/>
    <property type="project" value="UniProtKB-SubCell"/>
</dbReference>
<evidence type="ECO:0000259" key="9">
    <source>
        <dbReference type="Pfam" id="PF18962"/>
    </source>
</evidence>
<proteinExistence type="predicted"/>
<dbReference type="Pfam" id="PF22544">
    <property type="entry name" value="HYDIN_VesB_CFA65-like_Ig"/>
    <property type="match status" value="3"/>
</dbReference>
<dbReference type="InterPro" id="IPR052614">
    <property type="entry name" value="CFAP65"/>
</dbReference>
<evidence type="ECO:0000256" key="7">
    <source>
        <dbReference type="SAM" id="SignalP"/>
    </source>
</evidence>
<keyword evidence="4" id="KW-0969">Cilium</keyword>
<feature type="region of interest" description="Disordered" evidence="6">
    <location>
        <begin position="964"/>
        <end position="991"/>
    </location>
</feature>
<dbReference type="EMBL" id="PDEQ01000002">
    <property type="protein sequence ID" value="PEN14353.1"/>
    <property type="molecule type" value="Genomic_DNA"/>
</dbReference>
<dbReference type="PANTHER" id="PTHR46127:SF1">
    <property type="entry name" value="CILIA- AND FLAGELLA-ASSOCIATED PROTEIN 65"/>
    <property type="match status" value="1"/>
</dbReference>
<dbReference type="PANTHER" id="PTHR46127">
    <property type="entry name" value="CILIA- AND FLAGELLA-ASSOCIATED PROTEIN 65"/>
    <property type="match status" value="1"/>
</dbReference>
<keyword evidence="12" id="KW-1185">Reference proteome</keyword>
<feature type="region of interest" description="Disordered" evidence="6">
    <location>
        <begin position="1995"/>
        <end position="2016"/>
    </location>
</feature>
<feature type="compositionally biased region" description="Polar residues" evidence="6">
    <location>
        <begin position="980"/>
        <end position="991"/>
    </location>
</feature>
<dbReference type="InterPro" id="IPR031549">
    <property type="entry name" value="ASH"/>
</dbReference>
<keyword evidence="7" id="KW-0732">Signal</keyword>
<reference evidence="11 12" key="1">
    <citation type="submission" date="2017-10" db="EMBL/GenBank/DDBJ databases">
        <title>Draft genome of Longibacter Salinarum.</title>
        <authorList>
            <person name="Goh K.M."/>
            <person name="Shamsir M.S."/>
            <person name="Lim S.W."/>
        </authorList>
    </citation>
    <scope>NUCLEOTIDE SEQUENCE [LARGE SCALE GENOMIC DNA]</scope>
    <source>
        <strain evidence="11 12">KCTC 52045</strain>
    </source>
</reference>